<reference evidence="2" key="1">
    <citation type="submission" date="2019-10" db="EMBL/GenBank/DDBJ databases">
        <title>Overexpression of endogenous bZIP transcription factor in Chlorella sp. HS2 to increase lipid production under heterotrophic cultivation.</title>
        <authorList>
            <person name="Lee H."/>
            <person name="Shin W.-S."/>
            <person name="Kim Y.U."/>
            <person name="Kang N.K."/>
            <person name="Chang Y.K."/>
        </authorList>
    </citation>
    <scope>NUCLEOTIDE SEQUENCE</scope>
</reference>
<protein>
    <submittedName>
        <fullName evidence="2">BZIP transcription factor 7</fullName>
    </submittedName>
</protein>
<feature type="compositionally biased region" description="Basic and acidic residues" evidence="1">
    <location>
        <begin position="131"/>
        <end position="140"/>
    </location>
</feature>
<name>A0A8E4HF53_9CHLO</name>
<feature type="compositionally biased region" description="Gly residues" evidence="1">
    <location>
        <begin position="76"/>
        <end position="106"/>
    </location>
</feature>
<dbReference type="GO" id="GO:0003700">
    <property type="term" value="F:DNA-binding transcription factor activity"/>
    <property type="evidence" value="ECO:0007669"/>
    <property type="project" value="InterPro"/>
</dbReference>
<dbReference type="EMBL" id="MN593355">
    <property type="protein sequence ID" value="QLC27633.1"/>
    <property type="molecule type" value="mRNA"/>
</dbReference>
<dbReference type="AlphaFoldDB" id="A0A8E4HF53"/>
<evidence type="ECO:0000256" key="1">
    <source>
        <dbReference type="SAM" id="MobiDB-lite"/>
    </source>
</evidence>
<gene>
    <name evidence="2" type="primary">bZIP7</name>
</gene>
<evidence type="ECO:0000313" key="2">
    <source>
        <dbReference type="EMBL" id="QLC27633.1"/>
    </source>
</evidence>
<accession>A0A8E4HF53</accession>
<organism evidence="2">
    <name type="scientific">Chlorella sp. HS2</name>
    <dbReference type="NCBI Taxonomy" id="2675547"/>
    <lineage>
        <taxon>Eukaryota</taxon>
        <taxon>Viridiplantae</taxon>
        <taxon>Chlorophyta</taxon>
        <taxon>core chlorophytes</taxon>
        <taxon>Trebouxiophyceae</taxon>
        <taxon>Chlorellales</taxon>
        <taxon>Chlorellaceae</taxon>
        <taxon>Chlorella clade</taxon>
        <taxon>Chlorella</taxon>
    </lineage>
</organism>
<dbReference type="Gene3D" id="1.20.5.170">
    <property type="match status" value="1"/>
</dbReference>
<sequence length="474" mass="50858">MLWQGGAEGGQMDLDGLQSYFQQAGTSALNDPLLMQAQVPFRQTGLPMMPGGFPTQAPTANLFSSIQLPDAMLGGAAAGGPGTTSHGGAGDSGDSSGGGGGSGGGSKKSAEQRAAAVQEKNRRAQKRFRERQKAKMKDMGEQLEDMSSELSKLRVENNSLKNRNTILEKVLALRDEHIRMLQDEQQVFDLGSHYLQTSGQKLITGGAATNALMLGTTAGPLTTSEIKAVKAMPSEAVIGRWKETVRELGNILVQVEGCPDTNDARHQAAMQQLCAVLDAAGQLCMHTAVLHPTNMQKLISATLDDGRSGVTAEDRTRWAAVTQSLQLGPDQRAQIISLRGIFLRRMTKVMEERRVILSKLQMVNIPDRMMALQSVISETLKVNECTAELKSNLQEEHLAGMEFIGTVFKTILSPLQKARAIVQSYPFYPDIYQIATVLALEKDGPAALQQSLEGATAAAGAGGPVITIPTAYKR</sequence>
<proteinExistence type="evidence at transcript level"/>
<dbReference type="InterPro" id="IPR046347">
    <property type="entry name" value="bZIP_sf"/>
</dbReference>
<feature type="region of interest" description="Disordered" evidence="1">
    <location>
        <begin position="74"/>
        <end position="143"/>
    </location>
</feature>
<dbReference type="CDD" id="cd14686">
    <property type="entry name" value="bZIP"/>
    <property type="match status" value="1"/>
</dbReference>
<dbReference type="SUPFAM" id="SSF57959">
    <property type="entry name" value="Leucine zipper domain"/>
    <property type="match status" value="1"/>
</dbReference>